<feature type="non-terminal residue" evidence="2">
    <location>
        <position position="233"/>
    </location>
</feature>
<accession>A0A382NB68</accession>
<dbReference type="EMBL" id="UINC01098905">
    <property type="protein sequence ID" value="SVC57778.1"/>
    <property type="molecule type" value="Genomic_DNA"/>
</dbReference>
<feature type="domain" description="Helicase HerA central" evidence="1">
    <location>
        <begin position="170"/>
        <end position="222"/>
    </location>
</feature>
<protein>
    <recommendedName>
        <fullName evidence="1">Helicase HerA central domain-containing protein</fullName>
    </recommendedName>
</protein>
<dbReference type="AlphaFoldDB" id="A0A382NB68"/>
<dbReference type="InterPro" id="IPR027417">
    <property type="entry name" value="P-loop_NTPase"/>
</dbReference>
<gene>
    <name evidence="2" type="ORF">METZ01_LOCUS310632</name>
</gene>
<reference evidence="2" key="1">
    <citation type="submission" date="2018-05" db="EMBL/GenBank/DDBJ databases">
        <authorList>
            <person name="Lanie J.A."/>
            <person name="Ng W.-L."/>
            <person name="Kazmierczak K.M."/>
            <person name="Andrzejewski T.M."/>
            <person name="Davidsen T.M."/>
            <person name="Wayne K.J."/>
            <person name="Tettelin H."/>
            <person name="Glass J.I."/>
            <person name="Rusch D."/>
            <person name="Podicherti R."/>
            <person name="Tsui H.-C.T."/>
            <person name="Winkler M.E."/>
        </authorList>
    </citation>
    <scope>NUCLEOTIDE SEQUENCE</scope>
</reference>
<proteinExistence type="predicted"/>
<dbReference type="InterPro" id="IPR002789">
    <property type="entry name" value="HerA_central"/>
</dbReference>
<organism evidence="2">
    <name type="scientific">marine metagenome</name>
    <dbReference type="NCBI Taxonomy" id="408172"/>
    <lineage>
        <taxon>unclassified sequences</taxon>
        <taxon>metagenomes</taxon>
        <taxon>ecological metagenomes</taxon>
    </lineage>
</organism>
<name>A0A382NB68_9ZZZZ</name>
<dbReference type="SUPFAM" id="SSF52540">
    <property type="entry name" value="P-loop containing nucleoside triphosphate hydrolases"/>
    <property type="match status" value="1"/>
</dbReference>
<dbReference type="Gene3D" id="3.40.50.300">
    <property type="entry name" value="P-loop containing nucleotide triphosphate hydrolases"/>
    <property type="match status" value="1"/>
</dbReference>
<dbReference type="Pfam" id="PF01935">
    <property type="entry name" value="DUF87"/>
    <property type="match status" value="1"/>
</dbReference>
<evidence type="ECO:0000313" key="2">
    <source>
        <dbReference type="EMBL" id="SVC57778.1"/>
    </source>
</evidence>
<evidence type="ECO:0000259" key="1">
    <source>
        <dbReference type="Pfam" id="PF01935"/>
    </source>
</evidence>
<sequence>MVSIMKILFKESDELLLTAQPDEKIRIGDVILSESVLSQVIEIKFLTTNSIEAYILRKSLIPEENTTESIQPEISGMMGTLLDQKLLVTKIRGHLEDGENGRRILKTGITDFNLSREKTIPKKISIDELFGILELTFPDNTIAETLSENKGFDFDLRKLELTLITGKKKSGKSYFAKRLLLRLIESGVFTLVLDVNQEYQELGLDENHQPNEYFKNFIVLDPTINDVDGNRRP</sequence>